<evidence type="ECO:0000259" key="10">
    <source>
        <dbReference type="PROSITE" id="PS50071"/>
    </source>
</evidence>
<keyword evidence="6 8" id="KW-0539">Nucleus</keyword>
<evidence type="ECO:0000313" key="11">
    <source>
        <dbReference type="EMBL" id="OAD80369.1"/>
    </source>
</evidence>
<dbReference type="VEuPathDB" id="FungiDB:PHYBLDRAFT_178562"/>
<dbReference type="InterPro" id="IPR009057">
    <property type="entry name" value="Homeodomain-like_sf"/>
</dbReference>
<dbReference type="InterPro" id="IPR050224">
    <property type="entry name" value="TALE_homeobox"/>
</dbReference>
<evidence type="ECO:0000256" key="4">
    <source>
        <dbReference type="ARBA" id="ARBA00023155"/>
    </source>
</evidence>
<dbReference type="SMART" id="SM00389">
    <property type="entry name" value="HOX"/>
    <property type="match status" value="1"/>
</dbReference>
<reference evidence="12" key="1">
    <citation type="submission" date="2015-06" db="EMBL/GenBank/DDBJ databases">
        <title>Expansion of signal transduction pathways in fungi by whole-genome duplication.</title>
        <authorList>
            <consortium name="DOE Joint Genome Institute"/>
            <person name="Corrochano L.M."/>
            <person name="Kuo A."/>
            <person name="Marcet-Houben M."/>
            <person name="Polaino S."/>
            <person name="Salamov A."/>
            <person name="Villalobos J.M."/>
            <person name="Alvarez M.I."/>
            <person name="Avalos J."/>
            <person name="Benito E.P."/>
            <person name="Benoit I."/>
            <person name="Burger G."/>
            <person name="Camino L.P."/>
            <person name="Canovas D."/>
            <person name="Cerda-Olmedo E."/>
            <person name="Cheng J.-F."/>
            <person name="Dominguez A."/>
            <person name="Elias M."/>
            <person name="Eslava A.P."/>
            <person name="Glaser F."/>
            <person name="Grimwood J."/>
            <person name="Gutierrez G."/>
            <person name="Heitman J."/>
            <person name="Henrissat B."/>
            <person name="Iturriaga E.A."/>
            <person name="Lang B.F."/>
            <person name="Lavin J.L."/>
            <person name="Lee S."/>
            <person name="Li W."/>
            <person name="Lindquist E."/>
            <person name="Lopez-Garcia S."/>
            <person name="Luque E.M."/>
            <person name="Marcos A.T."/>
            <person name="Martin J."/>
            <person name="McCluskey K."/>
            <person name="Medina H.R."/>
            <person name="Miralles-Duran A."/>
            <person name="Miyazaki A."/>
            <person name="Munoz-Torres E."/>
            <person name="Oguiza J.A."/>
            <person name="Ohm R."/>
            <person name="Olmedo M."/>
            <person name="Orejas M."/>
            <person name="Ortiz-Castellanos L."/>
            <person name="Pisabarro A.G."/>
            <person name="Rodriguez-Romero J."/>
            <person name="Ruiz-Herrera J."/>
            <person name="Ruiz-Vazquez R."/>
            <person name="Sanz C."/>
            <person name="Schackwitz W."/>
            <person name="Schmutz J."/>
            <person name="Shahriari M."/>
            <person name="Shelest E."/>
            <person name="Silva-Franco F."/>
            <person name="Soanes D."/>
            <person name="Syed K."/>
            <person name="Tagua V.G."/>
            <person name="Talbot N.J."/>
            <person name="Thon M."/>
            <person name="De vries R.P."/>
            <person name="Wiebenga A."/>
            <person name="Yadav J.S."/>
            <person name="Braun E.L."/>
            <person name="Baker S."/>
            <person name="Garre V."/>
            <person name="Horwitz B."/>
            <person name="Torres-Martinez S."/>
            <person name="Idnurm A."/>
            <person name="Herrera-Estrella A."/>
            <person name="Gabaldon T."/>
            <person name="Grigoriev I.V."/>
        </authorList>
    </citation>
    <scope>NUCLEOTIDE SEQUENCE [LARGE SCALE GENOMIC DNA]</scope>
    <source>
        <strain evidence="12">NRRL 1555(-)</strain>
    </source>
</reference>
<dbReference type="InterPro" id="IPR001356">
    <property type="entry name" value="HD"/>
</dbReference>
<evidence type="ECO:0000313" key="12">
    <source>
        <dbReference type="Proteomes" id="UP000077315"/>
    </source>
</evidence>
<dbReference type="Pfam" id="PF05920">
    <property type="entry name" value="Homeobox_KN"/>
    <property type="match status" value="1"/>
</dbReference>
<evidence type="ECO:0000256" key="7">
    <source>
        <dbReference type="ARBA" id="ARBA00038021"/>
    </source>
</evidence>
<dbReference type="OrthoDB" id="10056939at2759"/>
<evidence type="ECO:0000256" key="2">
    <source>
        <dbReference type="ARBA" id="ARBA00023015"/>
    </source>
</evidence>
<accession>A0A167QW50</accession>
<protein>
    <submittedName>
        <fullName evidence="11">Homeodomain-like DNA binding domain-containing transcription factor</fullName>
    </submittedName>
</protein>
<dbReference type="Gene3D" id="1.10.10.60">
    <property type="entry name" value="Homeodomain-like"/>
    <property type="match status" value="1"/>
</dbReference>
<organism evidence="11 12">
    <name type="scientific">Phycomyces blakesleeanus (strain ATCC 8743b / DSM 1359 / FGSC 10004 / NBRC 33097 / NRRL 1555)</name>
    <dbReference type="NCBI Taxonomy" id="763407"/>
    <lineage>
        <taxon>Eukaryota</taxon>
        <taxon>Fungi</taxon>
        <taxon>Fungi incertae sedis</taxon>
        <taxon>Mucoromycota</taxon>
        <taxon>Mucoromycotina</taxon>
        <taxon>Mucoromycetes</taxon>
        <taxon>Mucorales</taxon>
        <taxon>Phycomycetaceae</taxon>
        <taxon>Phycomyces</taxon>
    </lineage>
</organism>
<comment type="subcellular location">
    <subcellularLocation>
        <location evidence="1 8">Nucleus</location>
    </subcellularLocation>
</comment>
<dbReference type="AlphaFoldDB" id="A0A167QW50"/>
<comment type="similarity">
    <text evidence="7">Belongs to the TALE/TGIF homeobox family.</text>
</comment>
<proteinExistence type="inferred from homology"/>
<dbReference type="Proteomes" id="UP000077315">
    <property type="component" value="Unassembled WGS sequence"/>
</dbReference>
<dbReference type="SUPFAM" id="SSF46689">
    <property type="entry name" value="Homeodomain-like"/>
    <property type="match status" value="1"/>
</dbReference>
<gene>
    <name evidence="11" type="ORF">PHYBLDRAFT_178562</name>
</gene>
<dbReference type="STRING" id="763407.A0A167QW50"/>
<dbReference type="InParanoid" id="A0A167QW50"/>
<dbReference type="RefSeq" id="XP_018298409.1">
    <property type="nucleotide sequence ID" value="XM_018438004.1"/>
</dbReference>
<keyword evidence="3 8" id="KW-0238">DNA-binding</keyword>
<name>A0A167QW50_PHYB8</name>
<dbReference type="FunFam" id="1.10.10.60:FF:000059">
    <property type="entry name" value="TGFB-induced factor homeobox 1"/>
    <property type="match status" value="1"/>
</dbReference>
<dbReference type="GeneID" id="28998910"/>
<dbReference type="InterPro" id="IPR008422">
    <property type="entry name" value="KN_HD"/>
</dbReference>
<evidence type="ECO:0000256" key="5">
    <source>
        <dbReference type="ARBA" id="ARBA00023163"/>
    </source>
</evidence>
<dbReference type="PROSITE" id="PS50071">
    <property type="entry name" value="HOMEOBOX_2"/>
    <property type="match status" value="1"/>
</dbReference>
<evidence type="ECO:0000256" key="8">
    <source>
        <dbReference type="PROSITE-ProRule" id="PRU00108"/>
    </source>
</evidence>
<feature type="domain" description="Homeobox" evidence="10">
    <location>
        <begin position="134"/>
        <end position="193"/>
    </location>
</feature>
<evidence type="ECO:0000256" key="6">
    <source>
        <dbReference type="ARBA" id="ARBA00023242"/>
    </source>
</evidence>
<evidence type="ECO:0000256" key="1">
    <source>
        <dbReference type="ARBA" id="ARBA00004123"/>
    </source>
</evidence>
<keyword evidence="12" id="KW-1185">Reference proteome</keyword>
<dbReference type="CDD" id="cd00086">
    <property type="entry name" value="homeodomain"/>
    <property type="match status" value="1"/>
</dbReference>
<dbReference type="PANTHER" id="PTHR11850">
    <property type="entry name" value="HOMEOBOX PROTEIN TRANSCRIPTION FACTORS"/>
    <property type="match status" value="1"/>
</dbReference>
<keyword evidence="2" id="KW-0805">Transcription regulation</keyword>
<sequence>MSTCMAPTDRNLRSFKPLILFHDHKFVRDSTGSLEHIRIPYHHPQHASSIDSHRMRVKQMLRNNVRFWTDVGVETDLHRSSSTSSVSSTSSLHDLPSPPSTLPSPKQTSRSLMSCTTNPHAVPAGRAPASPPLLKIRKRRGNLPKTTTAILRDWLTKHKKHPYPNEEEKEALAGKTNLSFNQVSNWFINARRRILLPMLEKEDEDGLEVYAYHNIGNK</sequence>
<keyword evidence="5" id="KW-0804">Transcription</keyword>
<dbReference type="GO" id="GO:0006355">
    <property type="term" value="P:regulation of DNA-templated transcription"/>
    <property type="evidence" value="ECO:0007669"/>
    <property type="project" value="InterPro"/>
</dbReference>
<evidence type="ECO:0000256" key="3">
    <source>
        <dbReference type="ARBA" id="ARBA00023125"/>
    </source>
</evidence>
<keyword evidence="4 8" id="KW-0371">Homeobox</keyword>
<feature type="region of interest" description="Disordered" evidence="9">
    <location>
        <begin position="78"/>
        <end position="132"/>
    </location>
</feature>
<dbReference type="GO" id="GO:0005634">
    <property type="term" value="C:nucleus"/>
    <property type="evidence" value="ECO:0007669"/>
    <property type="project" value="UniProtKB-SubCell"/>
</dbReference>
<feature type="compositionally biased region" description="Polar residues" evidence="9">
    <location>
        <begin position="106"/>
        <end position="119"/>
    </location>
</feature>
<dbReference type="GO" id="GO:0003677">
    <property type="term" value="F:DNA binding"/>
    <property type="evidence" value="ECO:0007669"/>
    <property type="project" value="UniProtKB-UniRule"/>
</dbReference>
<feature type="DNA-binding region" description="Homeobox" evidence="8">
    <location>
        <begin position="136"/>
        <end position="194"/>
    </location>
</feature>
<feature type="compositionally biased region" description="Low complexity" evidence="9">
    <location>
        <begin position="80"/>
        <end position="95"/>
    </location>
</feature>
<evidence type="ECO:0000256" key="9">
    <source>
        <dbReference type="SAM" id="MobiDB-lite"/>
    </source>
</evidence>
<dbReference type="EMBL" id="KV440971">
    <property type="protein sequence ID" value="OAD80369.1"/>
    <property type="molecule type" value="Genomic_DNA"/>
</dbReference>